<feature type="compositionally biased region" description="Polar residues" evidence="1">
    <location>
        <begin position="96"/>
        <end position="106"/>
    </location>
</feature>
<sequence length="322" mass="34565">MAANDWARRVTEEKGPGRGILAPDNTTGCHVRIRYEFGSAALALLTKMEGASNGKNEETKTVERQEVVEVVDAGNKSVKEVVTDSTAESMKETIDENNSSLRGSNSSKEEAEAKEKTVQVEDSGTLEVMEKEEVNLAAGSAESVEERLTEAIEALVGKSDDSDVAEVEVKETKEKVLVPLNETGVFPSVVTDQNDAEIPEVVLNATDGSSLAVTDEISEGIEEKVLKSFDENNAAPPALTDAVSKGIEEKKLTALEESTGESSCNVDKEAVENFQSADVVGSSDAFPESTRDPPVTSLQQRNLCPCWRSCCGLFEALGRSDR</sequence>
<dbReference type="AlphaFoldDB" id="A0A6N2NLZ9"/>
<protein>
    <submittedName>
        <fullName evidence="2">Uncharacterized protein</fullName>
    </submittedName>
</protein>
<dbReference type="PANTHER" id="PTHR37187:SF7">
    <property type="entry name" value="EXPRESSED PROTEIN"/>
    <property type="match status" value="1"/>
</dbReference>
<gene>
    <name evidence="2" type="ORF">SVIM_LOCUS515449</name>
</gene>
<name>A0A6N2NLZ9_SALVM</name>
<feature type="compositionally biased region" description="Basic and acidic residues" evidence="1">
    <location>
        <begin position="107"/>
        <end position="119"/>
    </location>
</feature>
<feature type="compositionally biased region" description="Basic and acidic residues" evidence="1">
    <location>
        <begin position="1"/>
        <end position="16"/>
    </location>
</feature>
<organism evidence="2">
    <name type="scientific">Salix viminalis</name>
    <name type="common">Common osier</name>
    <name type="synonym">Basket willow</name>
    <dbReference type="NCBI Taxonomy" id="40686"/>
    <lineage>
        <taxon>Eukaryota</taxon>
        <taxon>Viridiplantae</taxon>
        <taxon>Streptophyta</taxon>
        <taxon>Embryophyta</taxon>
        <taxon>Tracheophyta</taxon>
        <taxon>Spermatophyta</taxon>
        <taxon>Magnoliopsida</taxon>
        <taxon>eudicotyledons</taxon>
        <taxon>Gunneridae</taxon>
        <taxon>Pentapetalae</taxon>
        <taxon>rosids</taxon>
        <taxon>fabids</taxon>
        <taxon>Malpighiales</taxon>
        <taxon>Salicaceae</taxon>
        <taxon>Saliceae</taxon>
        <taxon>Salix</taxon>
    </lineage>
</organism>
<evidence type="ECO:0000313" key="2">
    <source>
        <dbReference type="EMBL" id="VFU66391.1"/>
    </source>
</evidence>
<dbReference type="EMBL" id="CAADRP010002351">
    <property type="protein sequence ID" value="VFU66391.1"/>
    <property type="molecule type" value="Genomic_DNA"/>
</dbReference>
<reference evidence="2" key="1">
    <citation type="submission" date="2019-03" db="EMBL/GenBank/DDBJ databases">
        <authorList>
            <person name="Mank J."/>
            <person name="Almeida P."/>
        </authorList>
    </citation>
    <scope>NUCLEOTIDE SEQUENCE</scope>
    <source>
        <strain evidence="2">78183</strain>
    </source>
</reference>
<proteinExistence type="predicted"/>
<dbReference type="PANTHER" id="PTHR37187">
    <property type="entry name" value="EXPRESSED PROTEIN"/>
    <property type="match status" value="1"/>
</dbReference>
<feature type="region of interest" description="Disordered" evidence="1">
    <location>
        <begin position="1"/>
        <end position="25"/>
    </location>
</feature>
<accession>A0A6N2NLZ9</accession>
<feature type="region of interest" description="Disordered" evidence="1">
    <location>
        <begin position="81"/>
        <end position="121"/>
    </location>
</feature>
<evidence type="ECO:0000256" key="1">
    <source>
        <dbReference type="SAM" id="MobiDB-lite"/>
    </source>
</evidence>